<dbReference type="InterPro" id="IPR003673">
    <property type="entry name" value="CoA-Trfase_fam_III"/>
</dbReference>
<dbReference type="KEGG" id="bbr:BB3132"/>
<dbReference type="InterPro" id="IPR044855">
    <property type="entry name" value="CoA-Trfase_III_dom3_sf"/>
</dbReference>
<gene>
    <name evidence="2" type="ordered locus">BB3132</name>
</gene>
<dbReference type="Pfam" id="PF02515">
    <property type="entry name" value="CoA_transf_3"/>
    <property type="match status" value="1"/>
</dbReference>
<dbReference type="EMBL" id="BX640446">
    <property type="protein sequence ID" value="CAE33624.1"/>
    <property type="molecule type" value="Genomic_DNA"/>
</dbReference>
<evidence type="ECO:0000313" key="2">
    <source>
        <dbReference type="EMBL" id="CAE33624.1"/>
    </source>
</evidence>
<accession>A0A0H3LUQ1</accession>
<proteinExistence type="predicted"/>
<evidence type="ECO:0000313" key="3">
    <source>
        <dbReference type="Proteomes" id="UP000001027"/>
    </source>
</evidence>
<dbReference type="Gene3D" id="3.30.1540.10">
    <property type="entry name" value="formyl-coa transferase, domain 3"/>
    <property type="match status" value="1"/>
</dbReference>
<name>A0A0H3LUQ1_BORBR</name>
<dbReference type="InterPro" id="IPR050483">
    <property type="entry name" value="CoA-transferase_III_domain"/>
</dbReference>
<dbReference type="AlphaFoldDB" id="A0A0H3LUQ1"/>
<evidence type="ECO:0000256" key="1">
    <source>
        <dbReference type="ARBA" id="ARBA00022679"/>
    </source>
</evidence>
<dbReference type="HOGENOM" id="CLU_033975_0_0_4"/>
<protein>
    <recommendedName>
        <fullName evidence="4">CoA transferase</fullName>
    </recommendedName>
</protein>
<dbReference type="SUPFAM" id="SSF89796">
    <property type="entry name" value="CoA-transferase family III (CaiB/BaiF)"/>
    <property type="match status" value="1"/>
</dbReference>
<dbReference type="GO" id="GO:0008410">
    <property type="term" value="F:CoA-transferase activity"/>
    <property type="evidence" value="ECO:0007669"/>
    <property type="project" value="TreeGrafter"/>
</dbReference>
<dbReference type="PANTHER" id="PTHR48207">
    <property type="entry name" value="SUCCINATE--HYDROXYMETHYLGLUTARATE COA-TRANSFERASE"/>
    <property type="match status" value="1"/>
</dbReference>
<keyword evidence="1" id="KW-0808">Transferase</keyword>
<dbReference type="RefSeq" id="WP_010926740.1">
    <property type="nucleotide sequence ID" value="NC_002927.3"/>
</dbReference>
<dbReference type="Proteomes" id="UP000001027">
    <property type="component" value="Chromosome"/>
</dbReference>
<evidence type="ECO:0008006" key="4">
    <source>
        <dbReference type="Google" id="ProtNLM"/>
    </source>
</evidence>
<dbReference type="PANTHER" id="PTHR48207:SF3">
    <property type="entry name" value="SUCCINATE--HYDROXYMETHYLGLUTARATE COA-TRANSFERASE"/>
    <property type="match status" value="1"/>
</dbReference>
<sequence length="389" mass="41215">MRNAADTPAAMAAGSALDGIRVVDLSRVLSGPYCTQILADHGADVVKIEPPGGDETRAWGPPFAGEVAAYYQGINRNKRGAWLDLSSEAGRAALLAQLDGADVLVENFKCGTMERWGLGFEVLSGRFPRLIHCRVSGFGADGPMGGMPGYDAAIQAMSGIMSVNGDPGGEPTRVGVPIVDMVTGMNAAIGVLLALQERQRSGRGQFVDIALFDCALSILHPHTASHFAAGVTPGRTGNAHPNITPYDIFPTATDPLFLAVGNDRQFRILCEALGAAALADDPRYASNGQRCANRQALTRSLAALLSRHAAQGLAERLIRAGVPCSSVLDIPQALRHPQAVHREMVVQRDGYAGVASPVKLGRTPARYRMPPPRFGQHQLELDFPVASGR</sequence>
<dbReference type="eggNOG" id="COG1804">
    <property type="taxonomic scope" value="Bacteria"/>
</dbReference>
<dbReference type="Gene3D" id="3.40.50.10540">
    <property type="entry name" value="Crotonobetainyl-coa:carnitine coa-transferase, domain 1"/>
    <property type="match status" value="1"/>
</dbReference>
<reference evidence="2 3" key="1">
    <citation type="journal article" date="2003" name="Nat. Genet.">
        <title>Comparative analysis of the genome sequences of Bordetella pertussis, Bordetella parapertussis and Bordetella bronchiseptica.</title>
        <authorList>
            <person name="Parkhill J."/>
            <person name="Sebaihia M."/>
            <person name="Preston A."/>
            <person name="Murphy L.D."/>
            <person name="Thomson N.R."/>
            <person name="Harris D.E."/>
            <person name="Holden M.T.G."/>
            <person name="Churcher C.M."/>
            <person name="Bentley S.D."/>
            <person name="Mungall K.L."/>
            <person name="Cerdeno-Tarraga A.-M."/>
            <person name="Temple L."/>
            <person name="James K.D."/>
            <person name="Harris B."/>
            <person name="Quail M.A."/>
            <person name="Achtman M."/>
            <person name="Atkin R."/>
            <person name="Baker S."/>
            <person name="Basham D."/>
            <person name="Bason N."/>
            <person name="Cherevach I."/>
            <person name="Chillingworth T."/>
            <person name="Collins M."/>
            <person name="Cronin A."/>
            <person name="Davis P."/>
            <person name="Doggett J."/>
            <person name="Feltwell T."/>
            <person name="Goble A."/>
            <person name="Hamlin N."/>
            <person name="Hauser H."/>
            <person name="Holroyd S."/>
            <person name="Jagels K."/>
            <person name="Leather S."/>
            <person name="Moule S."/>
            <person name="Norberczak H."/>
            <person name="O'Neil S."/>
            <person name="Ormond D."/>
            <person name="Price C."/>
            <person name="Rabbinowitsch E."/>
            <person name="Rutter S."/>
            <person name="Sanders M."/>
            <person name="Saunders D."/>
            <person name="Seeger K."/>
            <person name="Sharp S."/>
            <person name="Simmonds M."/>
            <person name="Skelton J."/>
            <person name="Squares R."/>
            <person name="Squares S."/>
            <person name="Stevens K."/>
            <person name="Unwin L."/>
            <person name="Whitehead S."/>
            <person name="Barrell B.G."/>
            <person name="Maskell D.J."/>
        </authorList>
    </citation>
    <scope>NUCLEOTIDE SEQUENCE [LARGE SCALE GENOMIC DNA]</scope>
    <source>
        <strain evidence="2 3">ATCC BAA-588 / NCTC 13252 / RB50</strain>
    </source>
</reference>
<organism evidence="2 3">
    <name type="scientific">Bordetella bronchiseptica (strain ATCC BAA-588 / NCTC 13252 / RB50)</name>
    <name type="common">Alcaligenes bronchisepticus</name>
    <dbReference type="NCBI Taxonomy" id="257310"/>
    <lineage>
        <taxon>Bacteria</taxon>
        <taxon>Pseudomonadati</taxon>
        <taxon>Pseudomonadota</taxon>
        <taxon>Betaproteobacteria</taxon>
        <taxon>Burkholderiales</taxon>
        <taxon>Alcaligenaceae</taxon>
        <taxon>Bordetella</taxon>
    </lineage>
</organism>
<dbReference type="InterPro" id="IPR023606">
    <property type="entry name" value="CoA-Trfase_III_dom_1_sf"/>
</dbReference>